<proteinExistence type="predicted"/>
<name>A0A382BK55_9ZZZZ</name>
<sequence>VLQSLDCTRKVPERETITLLCYTPRPALERVWTNSLDVEFFFDLQSKIDINL</sequence>
<evidence type="ECO:0000313" key="1">
    <source>
        <dbReference type="EMBL" id="SVB13533.1"/>
    </source>
</evidence>
<accession>A0A382BK55</accession>
<dbReference type="EMBL" id="UINC01029944">
    <property type="protein sequence ID" value="SVB13533.1"/>
    <property type="molecule type" value="Genomic_DNA"/>
</dbReference>
<feature type="non-terminal residue" evidence="1">
    <location>
        <position position="1"/>
    </location>
</feature>
<protein>
    <submittedName>
        <fullName evidence="1">Uncharacterized protein</fullName>
    </submittedName>
</protein>
<gene>
    <name evidence="1" type="ORF">METZ01_LOCUS166387</name>
</gene>
<organism evidence="1">
    <name type="scientific">marine metagenome</name>
    <dbReference type="NCBI Taxonomy" id="408172"/>
    <lineage>
        <taxon>unclassified sequences</taxon>
        <taxon>metagenomes</taxon>
        <taxon>ecological metagenomes</taxon>
    </lineage>
</organism>
<reference evidence="1" key="1">
    <citation type="submission" date="2018-05" db="EMBL/GenBank/DDBJ databases">
        <authorList>
            <person name="Lanie J.A."/>
            <person name="Ng W.-L."/>
            <person name="Kazmierczak K.M."/>
            <person name="Andrzejewski T.M."/>
            <person name="Davidsen T.M."/>
            <person name="Wayne K.J."/>
            <person name="Tettelin H."/>
            <person name="Glass J.I."/>
            <person name="Rusch D."/>
            <person name="Podicherti R."/>
            <person name="Tsui H.-C.T."/>
            <person name="Winkler M.E."/>
        </authorList>
    </citation>
    <scope>NUCLEOTIDE SEQUENCE</scope>
</reference>
<dbReference type="AlphaFoldDB" id="A0A382BK55"/>